<dbReference type="Proteomes" id="UP000678393">
    <property type="component" value="Unassembled WGS sequence"/>
</dbReference>
<name>A0A8S3Z099_9EUPU</name>
<reference evidence="1" key="1">
    <citation type="submission" date="2021-04" db="EMBL/GenBank/DDBJ databases">
        <authorList>
            <consortium name="Molecular Ecology Group"/>
        </authorList>
    </citation>
    <scope>NUCLEOTIDE SEQUENCE</scope>
</reference>
<evidence type="ECO:0000313" key="1">
    <source>
        <dbReference type="EMBL" id="CAG5120026.1"/>
    </source>
</evidence>
<proteinExistence type="predicted"/>
<dbReference type="EMBL" id="CAJHNH020000816">
    <property type="protein sequence ID" value="CAG5120026.1"/>
    <property type="molecule type" value="Genomic_DNA"/>
</dbReference>
<dbReference type="AlphaFoldDB" id="A0A8S3Z099"/>
<sequence length="729" mass="80989">IVKLTMSVTALLRKVHFFESLINLYCITERVLSSTLQTEEAAVHKEDDADEAPQLQAEDETKILANLEEATKILGDPHGLIGQLHDAVPYNLLVDNHAKSADTIQAVYNVAAYCRLLETVFALLSCPLTASCPSIYLSIDTLLQQLMSSQQGLLFLCAHAETASAIIRCLLQAAEETEDSGEDFPSRQLGLELVYHIQVLQFIDQLFHRAGPHARGNRLIDDPEVISVLHGLYTMTFTAVSREPLMGRHILAKVLAFDNNLEAFLPFLEKTGDEEADSQLRKSVCANYSIQLLLAAIKTCPTVTMLERYGQRLLSLSQDSTSAKLTQLQEWLAPVKKVSSFDLDGLASMISQLKSYTDDVKKVPPGLITVIRMIYSLVSEAASNASVDNMDTLNEAKYRYALVELYSADCYPIFINILQKLSESQLKVWQQGIPYTTDQWLTYFSLIKPTLSLVHATLCQLIQAFRTEGGKPQVSHDGPAEDENHQELLVLNSFKDLTSVPTLLELHTVMCSVPTSSLYSSDLTKIQKDIVDTLLAFTQEDLQQTQTDDALSKSLWTLMLKELLKYTIKSPYTYMSGLLVLSELLPLPFPLHTKSPLTDEEMDAAVMARKLWSVHLQSATPELFAVLDTLSGTGCQPLQHLMRRVCWQIADLAAPSSLRITKILLDILMLNLKPKKPTQTAQGELQTEADDDMTAVRTVSIHTAKTLNLLAYLLSHPGIKAALLQLIGT</sequence>
<feature type="non-terminal residue" evidence="1">
    <location>
        <position position="1"/>
    </location>
</feature>
<evidence type="ECO:0000313" key="2">
    <source>
        <dbReference type="Proteomes" id="UP000678393"/>
    </source>
</evidence>
<keyword evidence="2" id="KW-1185">Reference proteome</keyword>
<dbReference type="OrthoDB" id="2011702at2759"/>
<gene>
    <name evidence="1" type="ORF">CUNI_LOCUS5584</name>
</gene>
<dbReference type="InterPro" id="IPR026736">
    <property type="entry name" value="Virilizer"/>
</dbReference>
<comment type="caution">
    <text evidence="1">The sequence shown here is derived from an EMBL/GenBank/DDBJ whole genome shotgun (WGS) entry which is preliminary data.</text>
</comment>
<organism evidence="1 2">
    <name type="scientific">Candidula unifasciata</name>
    <dbReference type="NCBI Taxonomy" id="100452"/>
    <lineage>
        <taxon>Eukaryota</taxon>
        <taxon>Metazoa</taxon>
        <taxon>Spiralia</taxon>
        <taxon>Lophotrochozoa</taxon>
        <taxon>Mollusca</taxon>
        <taxon>Gastropoda</taxon>
        <taxon>Heterobranchia</taxon>
        <taxon>Euthyneura</taxon>
        <taxon>Panpulmonata</taxon>
        <taxon>Eupulmonata</taxon>
        <taxon>Stylommatophora</taxon>
        <taxon>Helicina</taxon>
        <taxon>Helicoidea</taxon>
        <taxon>Geomitridae</taxon>
        <taxon>Candidula</taxon>
    </lineage>
</organism>
<dbReference type="PANTHER" id="PTHR23185">
    <property type="entry name" value="PROTEIN VIRILIZER HOMOLOG"/>
    <property type="match status" value="1"/>
</dbReference>
<protein>
    <submittedName>
        <fullName evidence="1">Uncharacterized protein</fullName>
    </submittedName>
</protein>
<accession>A0A8S3Z099</accession>
<feature type="non-terminal residue" evidence="1">
    <location>
        <position position="729"/>
    </location>
</feature>
<dbReference type="GO" id="GO:0003723">
    <property type="term" value="F:RNA binding"/>
    <property type="evidence" value="ECO:0007669"/>
    <property type="project" value="TreeGrafter"/>
</dbReference>
<dbReference type="PANTHER" id="PTHR23185:SF0">
    <property type="entry name" value="PROTEIN VIRILIZER HOMOLOG"/>
    <property type="match status" value="1"/>
</dbReference>
<dbReference type="GO" id="GO:0036396">
    <property type="term" value="C:RNA N6-methyladenosine methyltransferase complex"/>
    <property type="evidence" value="ECO:0007669"/>
    <property type="project" value="TreeGrafter"/>
</dbReference>